<reference evidence="3 4" key="1">
    <citation type="submission" date="2018-09" db="EMBL/GenBank/DDBJ databases">
        <title>YIM 75507 draft genome.</title>
        <authorList>
            <person name="Tang S."/>
            <person name="Feng Y."/>
        </authorList>
    </citation>
    <scope>NUCLEOTIDE SEQUENCE [LARGE SCALE GENOMIC DNA]</scope>
    <source>
        <strain evidence="3 4">YIM 75507</strain>
    </source>
</reference>
<dbReference type="AlphaFoldDB" id="A0A3A4ABN4"/>
<feature type="compositionally biased region" description="Low complexity" evidence="1">
    <location>
        <begin position="182"/>
        <end position="210"/>
    </location>
</feature>
<proteinExistence type="predicted"/>
<evidence type="ECO:0000256" key="1">
    <source>
        <dbReference type="SAM" id="MobiDB-lite"/>
    </source>
</evidence>
<dbReference type="PROSITE" id="PS51257">
    <property type="entry name" value="PROKAR_LIPOPROTEIN"/>
    <property type="match status" value="1"/>
</dbReference>
<feature type="chain" id="PRO_5038552985" description="Lipoprotein" evidence="2">
    <location>
        <begin position="23"/>
        <end position="234"/>
    </location>
</feature>
<evidence type="ECO:0000256" key="2">
    <source>
        <dbReference type="SAM" id="SignalP"/>
    </source>
</evidence>
<dbReference type="EMBL" id="QZEY01000016">
    <property type="protein sequence ID" value="RJL24217.1"/>
    <property type="molecule type" value="Genomic_DNA"/>
</dbReference>
<dbReference type="SUPFAM" id="SSF110087">
    <property type="entry name" value="DR1885-like metal-binding protein"/>
    <property type="match status" value="1"/>
</dbReference>
<comment type="caution">
    <text evidence="3">The sequence shown here is derived from an EMBL/GenBank/DDBJ whole genome shotgun (WGS) entry which is preliminary data.</text>
</comment>
<evidence type="ECO:0000313" key="4">
    <source>
        <dbReference type="Proteomes" id="UP000265768"/>
    </source>
</evidence>
<dbReference type="RefSeq" id="WP_119930072.1">
    <property type="nucleotide sequence ID" value="NZ_QZEY01000016.1"/>
</dbReference>
<dbReference type="InterPro" id="IPR036182">
    <property type="entry name" value="PCuAC_sf"/>
</dbReference>
<keyword evidence="2" id="KW-0732">Signal</keyword>
<feature type="region of interest" description="Disordered" evidence="1">
    <location>
        <begin position="161"/>
        <end position="234"/>
    </location>
</feature>
<accession>A0A3A4ABN4</accession>
<gene>
    <name evidence="3" type="ORF">D5H75_30730</name>
</gene>
<evidence type="ECO:0008006" key="5">
    <source>
        <dbReference type="Google" id="ProtNLM"/>
    </source>
</evidence>
<keyword evidence="4" id="KW-1185">Reference proteome</keyword>
<dbReference type="OrthoDB" id="3478795at2"/>
<sequence>MRGRLRGVAGLTCLAVIGAGSAGCATDEQNLGQSQPRNEGANATAGGMRVVDAFILAGPPDQRVQAGASLPLYLNLLSDRGPDRLVSVSAPGFARGAQVNRRFAEVAPGRPQTDKVPAATLEGLTRAVPAYGHVPVTVTFERAGQVKLNVPIKARSGEWASYPPVQLSPTPTAQPRPEPSRVRPGSSPGPGSTATPAPGSTGRPRTTPTAQRRERDRQTPAAPAVPRVPANARQ</sequence>
<organism evidence="3 4">
    <name type="scientific">Bailinhaonella thermotolerans</name>
    <dbReference type="NCBI Taxonomy" id="1070861"/>
    <lineage>
        <taxon>Bacteria</taxon>
        <taxon>Bacillati</taxon>
        <taxon>Actinomycetota</taxon>
        <taxon>Actinomycetes</taxon>
        <taxon>Streptosporangiales</taxon>
        <taxon>Streptosporangiaceae</taxon>
        <taxon>Bailinhaonella</taxon>
    </lineage>
</organism>
<dbReference type="Proteomes" id="UP000265768">
    <property type="component" value="Unassembled WGS sequence"/>
</dbReference>
<protein>
    <recommendedName>
        <fullName evidence="5">Lipoprotein</fullName>
    </recommendedName>
</protein>
<evidence type="ECO:0000313" key="3">
    <source>
        <dbReference type="EMBL" id="RJL24217.1"/>
    </source>
</evidence>
<name>A0A3A4ABN4_9ACTN</name>
<feature type="compositionally biased region" description="Low complexity" evidence="1">
    <location>
        <begin position="220"/>
        <end position="234"/>
    </location>
</feature>
<feature type="signal peptide" evidence="2">
    <location>
        <begin position="1"/>
        <end position="22"/>
    </location>
</feature>